<evidence type="ECO:0000256" key="1">
    <source>
        <dbReference type="ARBA" id="ARBA00004651"/>
    </source>
</evidence>
<sequence>MNGIRGAVVGLLVVVALLLQVSVFRFFAWDGVVPDLVLLVVVAGALVRGGQFGMVLGFCAGVLLDVVPPADHTAGRWAVALLLVGYVAGLVRPENGSAHGRPPALTVVATVAGCSFVGTSVFALTGLLLHEGDAGTGSMLEVVGISLVWDVLLTPLVLPWTMALLRRVEPERARA</sequence>
<evidence type="ECO:0000313" key="10">
    <source>
        <dbReference type="Proteomes" id="UP001556631"/>
    </source>
</evidence>
<evidence type="ECO:0000256" key="8">
    <source>
        <dbReference type="SAM" id="Phobius"/>
    </source>
</evidence>
<protein>
    <submittedName>
        <fullName evidence="9">Rod shape-determining protein MreD</fullName>
    </submittedName>
</protein>
<keyword evidence="5" id="KW-0133">Cell shape</keyword>
<feature type="transmembrane region" description="Helical" evidence="8">
    <location>
        <begin position="36"/>
        <end position="63"/>
    </location>
</feature>
<dbReference type="Proteomes" id="UP001556631">
    <property type="component" value="Unassembled WGS sequence"/>
</dbReference>
<comment type="subcellular location">
    <subcellularLocation>
        <location evidence="1">Cell membrane</location>
        <topology evidence="1">Multi-pass membrane protein</topology>
    </subcellularLocation>
</comment>
<feature type="transmembrane region" description="Helical" evidence="8">
    <location>
        <begin position="142"/>
        <end position="165"/>
    </location>
</feature>
<keyword evidence="4 8" id="KW-0812">Transmembrane</keyword>
<accession>A0ABV3T1Y9</accession>
<keyword evidence="3" id="KW-1003">Cell membrane</keyword>
<dbReference type="Pfam" id="PF04093">
    <property type="entry name" value="MreD"/>
    <property type="match status" value="1"/>
</dbReference>
<keyword evidence="10" id="KW-1185">Reference proteome</keyword>
<dbReference type="RefSeq" id="WP_367994243.1">
    <property type="nucleotide sequence ID" value="NZ_JBFPJR010000018.1"/>
</dbReference>
<proteinExistence type="inferred from homology"/>
<organism evidence="9 10">
    <name type="scientific">Nocardioides eburneus</name>
    <dbReference type="NCBI Taxonomy" id="3231482"/>
    <lineage>
        <taxon>Bacteria</taxon>
        <taxon>Bacillati</taxon>
        <taxon>Actinomycetota</taxon>
        <taxon>Actinomycetes</taxon>
        <taxon>Propionibacteriales</taxon>
        <taxon>Nocardioidaceae</taxon>
        <taxon>Nocardioides</taxon>
    </lineage>
</organism>
<name>A0ABV3T1Y9_9ACTN</name>
<dbReference type="NCBIfam" id="TIGR03426">
    <property type="entry name" value="shape_MreD"/>
    <property type="match status" value="1"/>
</dbReference>
<evidence type="ECO:0000256" key="2">
    <source>
        <dbReference type="ARBA" id="ARBA00007776"/>
    </source>
</evidence>
<evidence type="ECO:0000256" key="7">
    <source>
        <dbReference type="ARBA" id="ARBA00023136"/>
    </source>
</evidence>
<comment type="similarity">
    <text evidence="2">Belongs to the MreD family.</text>
</comment>
<evidence type="ECO:0000313" key="9">
    <source>
        <dbReference type="EMBL" id="MEX0428275.1"/>
    </source>
</evidence>
<evidence type="ECO:0000256" key="3">
    <source>
        <dbReference type="ARBA" id="ARBA00022475"/>
    </source>
</evidence>
<evidence type="ECO:0000256" key="6">
    <source>
        <dbReference type="ARBA" id="ARBA00022989"/>
    </source>
</evidence>
<dbReference type="EMBL" id="JBFPJR010000018">
    <property type="protein sequence ID" value="MEX0428275.1"/>
    <property type="molecule type" value="Genomic_DNA"/>
</dbReference>
<evidence type="ECO:0000256" key="5">
    <source>
        <dbReference type="ARBA" id="ARBA00022960"/>
    </source>
</evidence>
<dbReference type="InterPro" id="IPR007227">
    <property type="entry name" value="Cell_shape_determining_MreD"/>
</dbReference>
<comment type="caution">
    <text evidence="9">The sequence shown here is derived from an EMBL/GenBank/DDBJ whole genome shotgun (WGS) entry which is preliminary data.</text>
</comment>
<reference evidence="9 10" key="1">
    <citation type="submission" date="2024-07" db="EMBL/GenBank/DDBJ databases">
        <authorList>
            <person name="Lee S."/>
            <person name="Kang M."/>
        </authorList>
    </citation>
    <scope>NUCLEOTIDE SEQUENCE [LARGE SCALE GENOMIC DNA]</scope>
    <source>
        <strain evidence="9 10">DS6</strain>
    </source>
</reference>
<feature type="transmembrane region" description="Helical" evidence="8">
    <location>
        <begin position="6"/>
        <end position="24"/>
    </location>
</feature>
<evidence type="ECO:0000256" key="4">
    <source>
        <dbReference type="ARBA" id="ARBA00022692"/>
    </source>
</evidence>
<feature type="transmembrane region" description="Helical" evidence="8">
    <location>
        <begin position="75"/>
        <end position="92"/>
    </location>
</feature>
<feature type="transmembrane region" description="Helical" evidence="8">
    <location>
        <begin position="104"/>
        <end position="130"/>
    </location>
</feature>
<keyword evidence="6 8" id="KW-1133">Transmembrane helix</keyword>
<keyword evidence="7 8" id="KW-0472">Membrane</keyword>
<gene>
    <name evidence="9" type="primary">mreD</name>
    <name evidence="9" type="ORF">AB3X52_11655</name>
</gene>